<dbReference type="GO" id="GO:0046856">
    <property type="term" value="P:phosphatidylinositol dephosphorylation"/>
    <property type="evidence" value="ECO:0007669"/>
    <property type="project" value="TreeGrafter"/>
</dbReference>
<feature type="compositionally biased region" description="Low complexity" evidence="3">
    <location>
        <begin position="198"/>
        <end position="214"/>
    </location>
</feature>
<dbReference type="GO" id="GO:0005634">
    <property type="term" value="C:nucleus"/>
    <property type="evidence" value="ECO:0007669"/>
    <property type="project" value="TreeGrafter"/>
</dbReference>
<dbReference type="PANTHER" id="PTHR12305:SF81">
    <property type="entry name" value="PHOSPHATIDYLINOSITOL 3,4,5-TRISPHOSPHATE 3-PHOSPHATASE AND DUAL-SPECIFICITY PROTEIN PHOSPHATASE PTEN"/>
    <property type="match status" value="1"/>
</dbReference>
<dbReference type="InterPro" id="IPR016130">
    <property type="entry name" value="Tyr_Pase_AS"/>
</dbReference>
<dbReference type="GO" id="GO:0004725">
    <property type="term" value="F:protein tyrosine phosphatase activity"/>
    <property type="evidence" value="ECO:0007669"/>
    <property type="project" value="TreeGrafter"/>
</dbReference>
<keyword evidence="7" id="KW-1185">Reference proteome</keyword>
<dbReference type="Gene3D" id="3.90.190.10">
    <property type="entry name" value="Protein tyrosine phosphatase superfamily"/>
    <property type="match status" value="1"/>
</dbReference>
<dbReference type="EMBL" id="FUEG01000002">
    <property type="protein sequence ID" value="SJL00228.1"/>
    <property type="molecule type" value="Genomic_DNA"/>
</dbReference>
<evidence type="ECO:0000259" key="5">
    <source>
        <dbReference type="PROSITE" id="PS51181"/>
    </source>
</evidence>
<dbReference type="GO" id="GO:0016314">
    <property type="term" value="F:phosphatidylinositol-3,4,5-trisphosphate 3-phosphatase activity"/>
    <property type="evidence" value="ECO:0007669"/>
    <property type="project" value="UniProtKB-EC"/>
</dbReference>
<dbReference type="PROSITE" id="PS00383">
    <property type="entry name" value="TYR_PHOSPHATASE_1"/>
    <property type="match status" value="1"/>
</dbReference>
<dbReference type="InterPro" id="IPR029023">
    <property type="entry name" value="Tensin_phosphatase"/>
</dbReference>
<dbReference type="InterPro" id="IPR051281">
    <property type="entry name" value="Dual-spec_lipid-protein_phosph"/>
</dbReference>
<dbReference type="EC" id="3.1.3.67" evidence="1"/>
<dbReference type="STRING" id="47428.A0A284QUS3"/>
<dbReference type="GO" id="GO:0043491">
    <property type="term" value="P:phosphatidylinositol 3-kinase/protein kinase B signal transduction"/>
    <property type="evidence" value="ECO:0007669"/>
    <property type="project" value="TreeGrafter"/>
</dbReference>
<evidence type="ECO:0000256" key="3">
    <source>
        <dbReference type="SAM" id="MobiDB-lite"/>
    </source>
</evidence>
<dbReference type="PROSITE" id="PS50056">
    <property type="entry name" value="TYR_PHOSPHATASE_2"/>
    <property type="match status" value="1"/>
</dbReference>
<keyword evidence="2" id="KW-0378">Hydrolase</keyword>
<reference evidence="7" key="1">
    <citation type="journal article" date="2017" name="Nat. Ecol. Evol.">
        <title>Genome expansion and lineage-specific genetic innovations in the forest pathogenic fungi Armillaria.</title>
        <authorList>
            <person name="Sipos G."/>
            <person name="Prasanna A.N."/>
            <person name="Walter M.C."/>
            <person name="O'Connor E."/>
            <person name="Balint B."/>
            <person name="Krizsan K."/>
            <person name="Kiss B."/>
            <person name="Hess J."/>
            <person name="Varga T."/>
            <person name="Slot J."/>
            <person name="Riley R."/>
            <person name="Boka B."/>
            <person name="Rigling D."/>
            <person name="Barry K."/>
            <person name="Lee J."/>
            <person name="Mihaltcheva S."/>
            <person name="LaButti K."/>
            <person name="Lipzen A."/>
            <person name="Waldron R."/>
            <person name="Moloney N.M."/>
            <person name="Sperisen C."/>
            <person name="Kredics L."/>
            <person name="Vagvoelgyi C."/>
            <person name="Patrignani A."/>
            <person name="Fitzpatrick D."/>
            <person name="Nagy I."/>
            <person name="Doyle S."/>
            <person name="Anderson J.B."/>
            <person name="Grigoriev I.V."/>
            <person name="Gueldener U."/>
            <person name="Muensterkoetter M."/>
            <person name="Nagy L.G."/>
        </authorList>
    </citation>
    <scope>NUCLEOTIDE SEQUENCE [LARGE SCALE GENOMIC DNA]</scope>
    <source>
        <strain evidence="7">C18/9</strain>
    </source>
</reference>
<feature type="domain" description="Phosphatase tensin-type" evidence="5">
    <location>
        <begin position="16"/>
        <end position="260"/>
    </location>
</feature>
<proteinExistence type="predicted"/>
<dbReference type="InterPro" id="IPR029021">
    <property type="entry name" value="Prot-tyrosine_phosphatase-like"/>
</dbReference>
<dbReference type="Proteomes" id="UP000219338">
    <property type="component" value="Unassembled WGS sequence"/>
</dbReference>
<name>A0A284QUS3_ARMOS</name>
<dbReference type="GO" id="GO:0051896">
    <property type="term" value="P:regulation of phosphatidylinositol 3-kinase/protein kinase B signal transduction"/>
    <property type="evidence" value="ECO:0007669"/>
    <property type="project" value="TreeGrafter"/>
</dbReference>
<evidence type="ECO:0000313" key="7">
    <source>
        <dbReference type="Proteomes" id="UP000219338"/>
    </source>
</evidence>
<gene>
    <name evidence="6" type="ORF">ARMOST_03540</name>
</gene>
<dbReference type="GO" id="GO:0005886">
    <property type="term" value="C:plasma membrane"/>
    <property type="evidence" value="ECO:0007669"/>
    <property type="project" value="TreeGrafter"/>
</dbReference>
<dbReference type="PANTHER" id="PTHR12305">
    <property type="entry name" value="PHOSPHATASE WITH HOMOLOGY TO TENSIN"/>
    <property type="match status" value="1"/>
</dbReference>
<organism evidence="6 7">
    <name type="scientific">Armillaria ostoyae</name>
    <name type="common">Armillaria root rot fungus</name>
    <dbReference type="NCBI Taxonomy" id="47428"/>
    <lineage>
        <taxon>Eukaryota</taxon>
        <taxon>Fungi</taxon>
        <taxon>Dikarya</taxon>
        <taxon>Basidiomycota</taxon>
        <taxon>Agaricomycotina</taxon>
        <taxon>Agaricomycetes</taxon>
        <taxon>Agaricomycetidae</taxon>
        <taxon>Agaricales</taxon>
        <taxon>Marasmiineae</taxon>
        <taxon>Physalacriaceae</taxon>
        <taxon>Armillaria</taxon>
    </lineage>
</organism>
<accession>A0A284QUS3</accession>
<dbReference type="InterPro" id="IPR000387">
    <property type="entry name" value="Tyr_Pase_dom"/>
</dbReference>
<feature type="region of interest" description="Disordered" evidence="3">
    <location>
        <begin position="153"/>
        <end position="215"/>
    </location>
</feature>
<evidence type="ECO:0000256" key="2">
    <source>
        <dbReference type="ARBA" id="ARBA00022801"/>
    </source>
</evidence>
<dbReference type="OMA" id="NFCPVKE"/>
<evidence type="ECO:0000313" key="6">
    <source>
        <dbReference type="EMBL" id="SJL00228.1"/>
    </source>
</evidence>
<feature type="domain" description="Tyrosine specific protein phosphatases" evidence="4">
    <location>
        <begin position="102"/>
        <end position="155"/>
    </location>
</feature>
<dbReference type="OrthoDB" id="5632at2759"/>
<feature type="compositionally biased region" description="Basic and acidic residues" evidence="3">
    <location>
        <begin position="153"/>
        <end position="170"/>
    </location>
</feature>
<dbReference type="SUPFAM" id="SSF52799">
    <property type="entry name" value="(Phosphotyrosine protein) phosphatases II"/>
    <property type="match status" value="1"/>
</dbReference>
<sequence>MADYIRRFVSGDKARFKDKHLDLDLDLVYVTDQVIIMGYPASGMEGLYRNRREDAKKFLDHRHGKNYWVFNFCPVKENSYPVSYFEGRVSRYPFPDHHAPPLALLPLVAREMRAWLSGSPHRVAVLHCKAGKGRSGTMACAYLLSLDDHLTDSLKRSHSGKERAKLRAEDVIDAMPDSSSSVSPENPLSDAYVGSLQSTGTPSTTPTSSGSTASLKSVLDLHTSRRMKAPSSDVKKQKQGVSIPSQRRWLYYWSLLLAHQAPSHVWCGLSPSRLLNTSQAKVPKVRLTQVTLRMKESSGVKTSLLKAANVVIDRAGLGKLGAGGAKAAGANHVWISLARYDDDLIESLEKWEEHSRSPDGQMGKRRPGSEHMGGESLDTFFNDGRWDSGKMVPSFAKMGAFGDGSVTKTNDRDNKVITFVLKPLSTAKWKNLQEEVNQDSRVDVPSLDEAGIPQSETTSICDVTQGVKEKGVVLDAAREIRLRLYMGQIFMGWMWFIPIFHMPPPPSTSDARDMPTVSTFRLTRKDLDFPLGIGSSILDVEVALEWLSESDVEAVQPFTRISGEEEPLGLANTVQAIAAVDVEVKQAAED</sequence>
<dbReference type="GO" id="GO:0005829">
    <property type="term" value="C:cytosol"/>
    <property type="evidence" value="ECO:0007669"/>
    <property type="project" value="TreeGrafter"/>
</dbReference>
<dbReference type="GO" id="GO:0048870">
    <property type="term" value="P:cell motility"/>
    <property type="evidence" value="ECO:0007669"/>
    <property type="project" value="TreeGrafter"/>
</dbReference>
<dbReference type="GO" id="GO:0042995">
    <property type="term" value="C:cell projection"/>
    <property type="evidence" value="ECO:0007669"/>
    <property type="project" value="TreeGrafter"/>
</dbReference>
<feature type="region of interest" description="Disordered" evidence="3">
    <location>
        <begin position="351"/>
        <end position="377"/>
    </location>
</feature>
<protein>
    <recommendedName>
        <fullName evidence="1">phosphatidylinositol-3,4,5-trisphosphate 3-phosphatase</fullName>
        <ecNumber evidence="1">3.1.3.67</ecNumber>
    </recommendedName>
</protein>
<dbReference type="PROSITE" id="PS51181">
    <property type="entry name" value="PPASE_TENSIN"/>
    <property type="match status" value="1"/>
</dbReference>
<evidence type="ECO:0000256" key="1">
    <source>
        <dbReference type="ARBA" id="ARBA00013015"/>
    </source>
</evidence>
<dbReference type="AlphaFoldDB" id="A0A284QUS3"/>
<evidence type="ECO:0000259" key="4">
    <source>
        <dbReference type="PROSITE" id="PS50056"/>
    </source>
</evidence>